<evidence type="ECO:0000313" key="4">
    <source>
        <dbReference type="EMBL" id="GMN26217.1"/>
    </source>
</evidence>
<dbReference type="InterPro" id="IPR000215">
    <property type="entry name" value="Serpin_fam"/>
</dbReference>
<protein>
    <recommendedName>
        <fullName evidence="3">Serpin domain-containing protein</fullName>
    </recommendedName>
</protein>
<evidence type="ECO:0000256" key="1">
    <source>
        <dbReference type="ARBA" id="ARBA00009500"/>
    </source>
</evidence>
<dbReference type="Proteomes" id="UP001187192">
    <property type="component" value="Unassembled WGS sequence"/>
</dbReference>
<dbReference type="SMART" id="SM00093">
    <property type="entry name" value="SERPIN"/>
    <property type="match status" value="1"/>
</dbReference>
<comment type="caution">
    <text evidence="4">The sequence shown here is derived from an EMBL/GenBank/DDBJ whole genome shotgun (WGS) entry which is preliminary data.</text>
</comment>
<dbReference type="InterPro" id="IPR023796">
    <property type="entry name" value="Serpin_dom"/>
</dbReference>
<evidence type="ECO:0000259" key="3">
    <source>
        <dbReference type="SMART" id="SM00093"/>
    </source>
</evidence>
<dbReference type="GO" id="GO:0004867">
    <property type="term" value="F:serine-type endopeptidase inhibitor activity"/>
    <property type="evidence" value="ECO:0007669"/>
    <property type="project" value="InterPro"/>
</dbReference>
<dbReference type="InterPro" id="IPR036186">
    <property type="entry name" value="Serpin_sf"/>
</dbReference>
<dbReference type="InterPro" id="IPR042178">
    <property type="entry name" value="Serpin_sf_1"/>
</dbReference>
<dbReference type="Pfam" id="PF00079">
    <property type="entry name" value="Serpin"/>
    <property type="match status" value="1"/>
</dbReference>
<dbReference type="Gene3D" id="3.30.497.10">
    <property type="entry name" value="Antithrombin, subunit I, domain 2"/>
    <property type="match status" value="1"/>
</dbReference>
<dbReference type="PANTHER" id="PTHR11461:SF340">
    <property type="entry name" value="SERPIN DOMAIN-CONTAINING PROTEIN"/>
    <property type="match status" value="1"/>
</dbReference>
<organism evidence="4 5">
    <name type="scientific">Ficus carica</name>
    <name type="common">Common fig</name>
    <dbReference type="NCBI Taxonomy" id="3494"/>
    <lineage>
        <taxon>Eukaryota</taxon>
        <taxon>Viridiplantae</taxon>
        <taxon>Streptophyta</taxon>
        <taxon>Embryophyta</taxon>
        <taxon>Tracheophyta</taxon>
        <taxon>Spermatophyta</taxon>
        <taxon>Magnoliopsida</taxon>
        <taxon>eudicotyledons</taxon>
        <taxon>Gunneridae</taxon>
        <taxon>Pentapetalae</taxon>
        <taxon>rosids</taxon>
        <taxon>fabids</taxon>
        <taxon>Rosales</taxon>
        <taxon>Moraceae</taxon>
        <taxon>Ficeae</taxon>
        <taxon>Ficus</taxon>
    </lineage>
</organism>
<evidence type="ECO:0000256" key="2">
    <source>
        <dbReference type="RuleBase" id="RU000411"/>
    </source>
</evidence>
<dbReference type="SUPFAM" id="SSF56574">
    <property type="entry name" value="Serpins"/>
    <property type="match status" value="1"/>
</dbReference>
<dbReference type="GO" id="GO:0005615">
    <property type="term" value="C:extracellular space"/>
    <property type="evidence" value="ECO:0007669"/>
    <property type="project" value="InterPro"/>
</dbReference>
<sequence>MDLSMQIVKHVLVDEEKRDLGKNFLFSPLSLTTLLSMVASGLKGDAWEKMMSLLGLKSLADIFTESSRAMSFSSSEKANGPVLFSSVNGAWLDHKYTLKPSFQHALKSIFNAHSSTLDFTNQPEDSIDEINKWVENATKGLIKKSLSKDVLKVEETVLILAKALYFKGSWQYPFFPPATKCDNFYTLDRDTVQVPYMNKDCRVFDYGSFEGCKILRMPYKCSSGKIKHMFAMYFFLPHEKDGLHSLLEQLSTDSALLNLRFEFEEVRIRELKIPKFKFKYNLGVSEIMEQMGLRVNIKSDAEMLEALDANSVIEDMKVCHTSFIEVNEHGTEAAAVTFSLVGGGAPPPTVFVADHPFVFMIREDSSETPIFIGTVVNPLLE</sequence>
<evidence type="ECO:0000313" key="5">
    <source>
        <dbReference type="Proteomes" id="UP001187192"/>
    </source>
</evidence>
<feature type="domain" description="Serpin" evidence="3">
    <location>
        <begin position="5"/>
        <end position="378"/>
    </location>
</feature>
<dbReference type="PANTHER" id="PTHR11461">
    <property type="entry name" value="SERINE PROTEASE INHIBITOR, SERPIN"/>
    <property type="match status" value="1"/>
</dbReference>
<gene>
    <name evidence="4" type="ORF">TIFTF001_001211</name>
</gene>
<name>A0AA88CR27_FICCA</name>
<dbReference type="EMBL" id="BTGU01000001">
    <property type="protein sequence ID" value="GMN26217.1"/>
    <property type="molecule type" value="Genomic_DNA"/>
</dbReference>
<dbReference type="InterPro" id="IPR042185">
    <property type="entry name" value="Serpin_sf_2"/>
</dbReference>
<dbReference type="Gene3D" id="2.30.39.10">
    <property type="entry name" value="Alpha-1-antitrypsin, domain 1"/>
    <property type="match status" value="1"/>
</dbReference>
<proteinExistence type="inferred from homology"/>
<dbReference type="InterPro" id="IPR023795">
    <property type="entry name" value="Serpin_CS"/>
</dbReference>
<comment type="similarity">
    <text evidence="1 2">Belongs to the serpin family.</text>
</comment>
<dbReference type="PROSITE" id="PS00284">
    <property type="entry name" value="SERPIN"/>
    <property type="match status" value="1"/>
</dbReference>
<reference evidence="4" key="1">
    <citation type="submission" date="2023-07" db="EMBL/GenBank/DDBJ databases">
        <title>draft genome sequence of fig (Ficus carica).</title>
        <authorList>
            <person name="Takahashi T."/>
            <person name="Nishimura K."/>
        </authorList>
    </citation>
    <scope>NUCLEOTIDE SEQUENCE</scope>
</reference>
<dbReference type="AlphaFoldDB" id="A0AA88CR27"/>
<accession>A0AA88CR27</accession>
<keyword evidence="5" id="KW-1185">Reference proteome</keyword>